<organism evidence="1 2">
    <name type="scientific">Melipona bicolor</name>
    <dbReference type="NCBI Taxonomy" id="60889"/>
    <lineage>
        <taxon>Eukaryota</taxon>
        <taxon>Metazoa</taxon>
        <taxon>Ecdysozoa</taxon>
        <taxon>Arthropoda</taxon>
        <taxon>Hexapoda</taxon>
        <taxon>Insecta</taxon>
        <taxon>Pterygota</taxon>
        <taxon>Neoptera</taxon>
        <taxon>Endopterygota</taxon>
        <taxon>Hymenoptera</taxon>
        <taxon>Apocrita</taxon>
        <taxon>Aculeata</taxon>
        <taxon>Apoidea</taxon>
        <taxon>Anthophila</taxon>
        <taxon>Apidae</taxon>
        <taxon>Melipona</taxon>
    </lineage>
</organism>
<dbReference type="EMBL" id="JAHYIQ010000024">
    <property type="protein sequence ID" value="KAK1122053.1"/>
    <property type="molecule type" value="Genomic_DNA"/>
</dbReference>
<dbReference type="AlphaFoldDB" id="A0AA40FMS0"/>
<sequence length="70" mass="7986">MKFRVSNSSNFLLENVLLINTAELKFETAVVKCTNLFVIKRNPDRLRIENTLADDQRSLILLNSTCNSVT</sequence>
<evidence type="ECO:0000313" key="2">
    <source>
        <dbReference type="Proteomes" id="UP001177670"/>
    </source>
</evidence>
<dbReference type="Proteomes" id="UP001177670">
    <property type="component" value="Unassembled WGS sequence"/>
</dbReference>
<name>A0AA40FMS0_9HYME</name>
<reference evidence="1" key="1">
    <citation type="submission" date="2021-10" db="EMBL/GenBank/DDBJ databases">
        <title>Melipona bicolor Genome sequencing and assembly.</title>
        <authorList>
            <person name="Araujo N.S."/>
            <person name="Arias M.C."/>
        </authorList>
    </citation>
    <scope>NUCLEOTIDE SEQUENCE</scope>
    <source>
        <strain evidence="1">USP_2M_L1-L4_2017</strain>
        <tissue evidence="1">Whole body</tissue>
    </source>
</reference>
<keyword evidence="2" id="KW-1185">Reference proteome</keyword>
<accession>A0AA40FMS0</accession>
<proteinExistence type="predicted"/>
<gene>
    <name evidence="1" type="ORF">K0M31_009898</name>
</gene>
<evidence type="ECO:0000313" key="1">
    <source>
        <dbReference type="EMBL" id="KAK1122053.1"/>
    </source>
</evidence>
<protein>
    <submittedName>
        <fullName evidence="1">Uncharacterized protein</fullName>
    </submittedName>
</protein>
<comment type="caution">
    <text evidence="1">The sequence shown here is derived from an EMBL/GenBank/DDBJ whole genome shotgun (WGS) entry which is preliminary data.</text>
</comment>